<evidence type="ECO:0000256" key="5">
    <source>
        <dbReference type="ARBA" id="ARBA00023163"/>
    </source>
</evidence>
<evidence type="ECO:0000256" key="6">
    <source>
        <dbReference type="ARBA" id="ARBA00023242"/>
    </source>
</evidence>
<sequence length="100" mass="11970">MKIVEDKNDFLTNNEILEIFGKMKESKNTILETMRYSVNLYCSEPSNIVDLEKYNLYPLEKFQLLNNNPKSLLCLQLIIEEMEERFTEEELEEILNLFIK</sequence>
<dbReference type="SUPFAM" id="SSF47819">
    <property type="entry name" value="HRDC-like"/>
    <property type="match status" value="1"/>
</dbReference>
<dbReference type="STRING" id="1358809.S7XTB0"/>
<dbReference type="GO" id="GO:0000166">
    <property type="term" value="F:nucleotide binding"/>
    <property type="evidence" value="ECO:0007669"/>
    <property type="project" value="InterPro"/>
</dbReference>
<dbReference type="EMBL" id="ATCN01000392">
    <property type="protein sequence ID" value="EPR79128.1"/>
    <property type="molecule type" value="Genomic_DNA"/>
</dbReference>
<keyword evidence="5" id="KW-0804">Transcription</keyword>
<keyword evidence="4" id="KW-0240">DNA-directed RNA polymerase</keyword>
<dbReference type="PANTHER" id="PTHR15561">
    <property type="entry name" value="CALCITONIN GENE-RELATED PEPTIDE-RECEPTOR COMPONENT PROTEIN"/>
    <property type="match status" value="1"/>
</dbReference>
<evidence type="ECO:0000256" key="1">
    <source>
        <dbReference type="ARBA" id="ARBA00004123"/>
    </source>
</evidence>
<evidence type="ECO:0000313" key="7">
    <source>
        <dbReference type="EMBL" id="EPR79128.1"/>
    </source>
</evidence>
<dbReference type="PANTHER" id="PTHR15561:SF0">
    <property type="entry name" value="DNA-DIRECTED RNA POLYMERASE III SUBUNIT RPC9"/>
    <property type="match status" value="1"/>
</dbReference>
<comment type="subcellular location">
    <subcellularLocation>
        <location evidence="1">Nucleus</location>
    </subcellularLocation>
</comment>
<dbReference type="GO" id="GO:0006384">
    <property type="term" value="P:transcription initiation at RNA polymerase III promoter"/>
    <property type="evidence" value="ECO:0007669"/>
    <property type="project" value="InterPro"/>
</dbReference>
<dbReference type="Proteomes" id="UP000014978">
    <property type="component" value="Unassembled WGS sequence"/>
</dbReference>
<dbReference type="Pfam" id="PF03874">
    <property type="entry name" value="RNA_pol_Rpb4"/>
    <property type="match status" value="1"/>
</dbReference>
<evidence type="ECO:0000313" key="8">
    <source>
        <dbReference type="Proteomes" id="UP000014978"/>
    </source>
</evidence>
<dbReference type="HOGENOM" id="CLU_176428_0_0_1"/>
<keyword evidence="8" id="KW-1185">Reference proteome</keyword>
<comment type="similarity">
    <text evidence="2">Belongs to the eukaryotic RPC9 RNA polymerase subunit family.</text>
</comment>
<keyword evidence="6" id="KW-0539">Nucleus</keyword>
<dbReference type="OMA" id="CTEIETM"/>
<evidence type="ECO:0000256" key="4">
    <source>
        <dbReference type="ARBA" id="ARBA00022478"/>
    </source>
</evidence>
<dbReference type="FunCoup" id="S7XTB0">
    <property type="interactions" value="30"/>
</dbReference>
<evidence type="ECO:0000256" key="2">
    <source>
        <dbReference type="ARBA" id="ARBA00006898"/>
    </source>
</evidence>
<gene>
    <name evidence="7" type="ORF">SLOPH_1586</name>
</gene>
<evidence type="ECO:0000256" key="3">
    <source>
        <dbReference type="ARBA" id="ARBA00016672"/>
    </source>
</evidence>
<protein>
    <recommendedName>
        <fullName evidence="3">DNA-directed RNA polymerase III subunit RPC9</fullName>
    </recommendedName>
</protein>
<dbReference type="InParanoid" id="S7XTB0"/>
<dbReference type="AlphaFoldDB" id="S7XTB0"/>
<dbReference type="InterPro" id="IPR010997">
    <property type="entry name" value="HRDC-like_sf"/>
</dbReference>
<dbReference type="InterPro" id="IPR005574">
    <property type="entry name" value="Rpb4/RPC9"/>
</dbReference>
<name>S7XTB0_SPRLO</name>
<dbReference type="GO" id="GO:0005666">
    <property type="term" value="C:RNA polymerase III complex"/>
    <property type="evidence" value="ECO:0007669"/>
    <property type="project" value="InterPro"/>
</dbReference>
<comment type="caution">
    <text evidence="7">The sequence shown here is derived from an EMBL/GenBank/DDBJ whole genome shotgun (WGS) entry which is preliminary data.</text>
</comment>
<dbReference type="InterPro" id="IPR038846">
    <property type="entry name" value="RPC9"/>
</dbReference>
<dbReference type="Gene3D" id="1.20.1250.40">
    <property type="match status" value="1"/>
</dbReference>
<proteinExistence type="inferred from homology"/>
<reference evidence="8" key="1">
    <citation type="journal article" date="2013" name="PLoS Genet.">
        <title>The genome of Spraguea lophii and the basis of host-microsporidian interactions.</title>
        <authorList>
            <person name="Campbell S.E."/>
            <person name="Williams T.A."/>
            <person name="Yousuf A."/>
            <person name="Soanes D.M."/>
            <person name="Paszkiewicz K.H."/>
            <person name="Williams B.A.P."/>
        </authorList>
    </citation>
    <scope>NUCLEOTIDE SEQUENCE [LARGE SCALE GENOMIC DNA]</scope>
    <source>
        <strain evidence="8">42_110</strain>
    </source>
</reference>
<dbReference type="VEuPathDB" id="MicrosporidiaDB:SLOPH_1586"/>
<organism evidence="7 8">
    <name type="scientific">Spraguea lophii (strain 42_110)</name>
    <name type="common">Microsporidian parasite</name>
    <dbReference type="NCBI Taxonomy" id="1358809"/>
    <lineage>
        <taxon>Eukaryota</taxon>
        <taxon>Fungi</taxon>
        <taxon>Fungi incertae sedis</taxon>
        <taxon>Microsporidia</taxon>
        <taxon>Spragueidae</taxon>
        <taxon>Spraguea</taxon>
    </lineage>
</organism>
<dbReference type="InterPro" id="IPR038324">
    <property type="entry name" value="Rpb4/RPC9_sf"/>
</dbReference>
<accession>S7XTB0</accession>